<keyword evidence="6 7" id="KW-0472">Membrane</keyword>
<dbReference type="EMBL" id="QGLF01000004">
    <property type="protein sequence ID" value="PWR20085.1"/>
    <property type="molecule type" value="Genomic_DNA"/>
</dbReference>
<sequence length="209" mass="21712">MIETFLIAFTTFFATIGPADVAVLFAALTNNNTPAERRRIALKGTLFAGGIMLVFGLAGDPLLRLFGISLPALRVAGGILLLLISLDMVFVRESGSTTTTDEEEAEALNRPDISVVPLATPLLAGPGAIGSIILLTSANSGDPLKETMVFLGLAGVLLVGYLLMLVATGVQRVLGVTGVHVISRIFGVLLAALAVQFVFDGLKTSGLFG</sequence>
<evidence type="ECO:0000313" key="8">
    <source>
        <dbReference type="EMBL" id="PWR20085.1"/>
    </source>
</evidence>
<keyword evidence="9" id="KW-1185">Reference proteome</keyword>
<dbReference type="RefSeq" id="WP_109922299.1">
    <property type="nucleotide sequence ID" value="NZ_QGLF01000004.1"/>
</dbReference>
<organism evidence="8 9">
    <name type="scientific">Zavarzinia compransoris</name>
    <dbReference type="NCBI Taxonomy" id="1264899"/>
    <lineage>
        <taxon>Bacteria</taxon>
        <taxon>Pseudomonadati</taxon>
        <taxon>Pseudomonadota</taxon>
        <taxon>Alphaproteobacteria</taxon>
        <taxon>Rhodospirillales</taxon>
        <taxon>Zavarziniaceae</taxon>
        <taxon>Zavarzinia</taxon>
    </lineage>
</organism>
<dbReference type="AlphaFoldDB" id="A0A317E514"/>
<protein>
    <recommendedName>
        <fullName evidence="7">UPF0056 membrane protein</fullName>
    </recommendedName>
</protein>
<feature type="transmembrane region" description="Helical" evidence="7">
    <location>
        <begin position="181"/>
        <end position="199"/>
    </location>
</feature>
<comment type="similarity">
    <text evidence="2 7">Belongs to the UPF0056 (MarC) family.</text>
</comment>
<keyword evidence="4 7" id="KW-0812">Transmembrane</keyword>
<evidence type="ECO:0000256" key="6">
    <source>
        <dbReference type="ARBA" id="ARBA00023136"/>
    </source>
</evidence>
<evidence type="ECO:0000256" key="4">
    <source>
        <dbReference type="ARBA" id="ARBA00022692"/>
    </source>
</evidence>
<evidence type="ECO:0000256" key="7">
    <source>
        <dbReference type="RuleBase" id="RU362048"/>
    </source>
</evidence>
<feature type="transmembrane region" description="Helical" evidence="7">
    <location>
        <begin position="40"/>
        <end position="59"/>
    </location>
</feature>
<accession>A0A317E514</accession>
<dbReference type="PANTHER" id="PTHR33508">
    <property type="entry name" value="UPF0056 MEMBRANE PROTEIN YHCE"/>
    <property type="match status" value="1"/>
</dbReference>
<dbReference type="OrthoDB" id="21094at2"/>
<dbReference type="Pfam" id="PF01914">
    <property type="entry name" value="MarC"/>
    <property type="match status" value="1"/>
</dbReference>
<dbReference type="InterPro" id="IPR002771">
    <property type="entry name" value="Multi_antbiot-R_MarC"/>
</dbReference>
<evidence type="ECO:0000256" key="5">
    <source>
        <dbReference type="ARBA" id="ARBA00022989"/>
    </source>
</evidence>
<gene>
    <name evidence="8" type="ORF">DKG75_16760</name>
</gene>
<keyword evidence="3" id="KW-1003">Cell membrane</keyword>
<reference evidence="9" key="1">
    <citation type="submission" date="2018-05" db="EMBL/GenBank/DDBJ databases">
        <title>Zavarzinia sp. HR-AS.</title>
        <authorList>
            <person name="Lee Y."/>
            <person name="Jeon C.O."/>
        </authorList>
    </citation>
    <scope>NUCLEOTIDE SEQUENCE [LARGE SCALE GENOMIC DNA]</scope>
    <source>
        <strain evidence="9">DSM 1231</strain>
    </source>
</reference>
<feature type="transmembrane region" description="Helical" evidence="7">
    <location>
        <begin position="6"/>
        <end position="28"/>
    </location>
</feature>
<evidence type="ECO:0000313" key="9">
    <source>
        <dbReference type="Proteomes" id="UP000246077"/>
    </source>
</evidence>
<evidence type="ECO:0000256" key="2">
    <source>
        <dbReference type="ARBA" id="ARBA00009784"/>
    </source>
</evidence>
<dbReference type="GO" id="GO:0005886">
    <property type="term" value="C:plasma membrane"/>
    <property type="evidence" value="ECO:0007669"/>
    <property type="project" value="UniProtKB-SubCell"/>
</dbReference>
<feature type="transmembrane region" description="Helical" evidence="7">
    <location>
        <begin position="115"/>
        <end position="136"/>
    </location>
</feature>
<evidence type="ECO:0000256" key="1">
    <source>
        <dbReference type="ARBA" id="ARBA00004651"/>
    </source>
</evidence>
<feature type="transmembrane region" description="Helical" evidence="7">
    <location>
        <begin position="148"/>
        <end position="169"/>
    </location>
</feature>
<dbReference type="PANTHER" id="PTHR33508:SF1">
    <property type="entry name" value="UPF0056 MEMBRANE PROTEIN YHCE"/>
    <property type="match status" value="1"/>
</dbReference>
<proteinExistence type="inferred from homology"/>
<feature type="transmembrane region" description="Helical" evidence="7">
    <location>
        <begin position="65"/>
        <end position="86"/>
    </location>
</feature>
<comment type="subcellular location">
    <subcellularLocation>
        <location evidence="1 7">Cell membrane</location>
        <topology evidence="1 7">Multi-pass membrane protein</topology>
    </subcellularLocation>
</comment>
<name>A0A317E514_9PROT</name>
<comment type="caution">
    <text evidence="8">The sequence shown here is derived from an EMBL/GenBank/DDBJ whole genome shotgun (WGS) entry which is preliminary data.</text>
</comment>
<dbReference type="Proteomes" id="UP000246077">
    <property type="component" value="Unassembled WGS sequence"/>
</dbReference>
<keyword evidence="5 7" id="KW-1133">Transmembrane helix</keyword>
<evidence type="ECO:0000256" key="3">
    <source>
        <dbReference type="ARBA" id="ARBA00022475"/>
    </source>
</evidence>
<dbReference type="NCBIfam" id="TIGR00427">
    <property type="entry name" value="NAAT family transporter"/>
    <property type="match status" value="1"/>
</dbReference>